<accession>A0A512H7K5</accession>
<keyword evidence="4" id="KW-1185">Reference proteome</keyword>
<name>A0A512H7K5_9PROT</name>
<dbReference type="AlphaFoldDB" id="A0A512H7K5"/>
<comment type="caution">
    <text evidence="3">The sequence shown here is derived from an EMBL/GenBank/DDBJ whole genome shotgun (WGS) entry which is preliminary data.</text>
</comment>
<feature type="domain" description="DUF1737" evidence="2">
    <location>
        <begin position="45"/>
        <end position="90"/>
    </location>
</feature>
<organism evidence="3 4">
    <name type="scientific">Pararhodospirillum oryzae</name>
    <dbReference type="NCBI Taxonomy" id="478448"/>
    <lineage>
        <taxon>Bacteria</taxon>
        <taxon>Pseudomonadati</taxon>
        <taxon>Pseudomonadota</taxon>
        <taxon>Alphaproteobacteria</taxon>
        <taxon>Rhodospirillales</taxon>
        <taxon>Rhodospirillaceae</taxon>
        <taxon>Pararhodospirillum</taxon>
    </lineage>
</organism>
<dbReference type="InterPro" id="IPR013619">
    <property type="entry name" value="DUF1737"/>
</dbReference>
<evidence type="ECO:0000313" key="4">
    <source>
        <dbReference type="Proteomes" id="UP000321567"/>
    </source>
</evidence>
<protein>
    <recommendedName>
        <fullName evidence="2">DUF1737 domain-containing protein</fullName>
    </recommendedName>
</protein>
<reference evidence="3 4" key="1">
    <citation type="submission" date="2019-07" db="EMBL/GenBank/DDBJ databases">
        <title>Whole genome shotgun sequence of Rhodospirillum oryzae NBRC 107573.</title>
        <authorList>
            <person name="Hosoyama A."/>
            <person name="Uohara A."/>
            <person name="Ohji S."/>
            <person name="Ichikawa N."/>
        </authorList>
    </citation>
    <scope>NUCLEOTIDE SEQUENCE [LARGE SCALE GENOMIC DNA]</scope>
    <source>
        <strain evidence="3 4">NBRC 107573</strain>
    </source>
</reference>
<dbReference type="Proteomes" id="UP000321567">
    <property type="component" value="Unassembled WGS sequence"/>
</dbReference>
<evidence type="ECO:0000313" key="3">
    <source>
        <dbReference type="EMBL" id="GEO81437.1"/>
    </source>
</evidence>
<dbReference type="Pfam" id="PF08410">
    <property type="entry name" value="DUF1737"/>
    <property type="match status" value="1"/>
</dbReference>
<evidence type="ECO:0000259" key="2">
    <source>
        <dbReference type="Pfam" id="PF08410"/>
    </source>
</evidence>
<sequence length="98" mass="10437">MLAGTEPGAPLACPPRRHDREALSDGPPPHQEIAMPTNPPDGLPRYRLLTGKDDATFCQRVSQALELGYQLHGSPAATFNGQDVIVAQAVLWPGTGQP</sequence>
<feature type="region of interest" description="Disordered" evidence="1">
    <location>
        <begin position="1"/>
        <end position="43"/>
    </location>
</feature>
<evidence type="ECO:0000256" key="1">
    <source>
        <dbReference type="SAM" id="MobiDB-lite"/>
    </source>
</evidence>
<dbReference type="EMBL" id="BJZO01000036">
    <property type="protein sequence ID" value="GEO81437.1"/>
    <property type="molecule type" value="Genomic_DNA"/>
</dbReference>
<proteinExistence type="predicted"/>
<gene>
    <name evidence="3" type="ORF">ROR02_15680</name>
</gene>